<feature type="transmembrane region" description="Helical" evidence="1">
    <location>
        <begin position="296"/>
        <end position="316"/>
    </location>
</feature>
<evidence type="ECO:0000313" key="2">
    <source>
        <dbReference type="EMBL" id="RGC35033.1"/>
    </source>
</evidence>
<feature type="transmembrane region" description="Helical" evidence="1">
    <location>
        <begin position="231"/>
        <end position="255"/>
    </location>
</feature>
<feature type="transmembrane region" description="Helical" evidence="1">
    <location>
        <begin position="65"/>
        <end position="85"/>
    </location>
</feature>
<keyword evidence="1" id="KW-1133">Transmembrane helix</keyword>
<feature type="transmembrane region" description="Helical" evidence="1">
    <location>
        <begin position="375"/>
        <end position="395"/>
    </location>
</feature>
<proteinExistence type="predicted"/>
<protein>
    <recommendedName>
        <fullName evidence="4">ABC transporter permease</fullName>
    </recommendedName>
</protein>
<dbReference type="InterPro" id="IPR010540">
    <property type="entry name" value="CmpB_TMEM229"/>
</dbReference>
<dbReference type="Proteomes" id="UP000261111">
    <property type="component" value="Unassembled WGS sequence"/>
</dbReference>
<evidence type="ECO:0000313" key="3">
    <source>
        <dbReference type="Proteomes" id="UP000261111"/>
    </source>
</evidence>
<reference evidence="2 3" key="1">
    <citation type="submission" date="2018-08" db="EMBL/GenBank/DDBJ databases">
        <title>A genome reference for cultivated species of the human gut microbiota.</title>
        <authorList>
            <person name="Zou Y."/>
            <person name="Xue W."/>
            <person name="Luo G."/>
        </authorList>
    </citation>
    <scope>NUCLEOTIDE SEQUENCE [LARGE SCALE GENOMIC DNA]</scope>
    <source>
        <strain evidence="2 3">AF19-21</strain>
    </source>
</reference>
<feature type="transmembrane region" description="Helical" evidence="1">
    <location>
        <begin position="41"/>
        <end position="59"/>
    </location>
</feature>
<feature type="transmembrane region" description="Helical" evidence="1">
    <location>
        <begin position="12"/>
        <end position="29"/>
    </location>
</feature>
<feature type="transmembrane region" description="Helical" evidence="1">
    <location>
        <begin position="149"/>
        <end position="170"/>
    </location>
</feature>
<evidence type="ECO:0008006" key="4">
    <source>
        <dbReference type="Google" id="ProtNLM"/>
    </source>
</evidence>
<feature type="transmembrane region" description="Helical" evidence="1">
    <location>
        <begin position="267"/>
        <end position="287"/>
    </location>
</feature>
<feature type="transmembrane region" description="Helical" evidence="1">
    <location>
        <begin position="336"/>
        <end position="354"/>
    </location>
</feature>
<dbReference type="AlphaFoldDB" id="A0A3E2X2Y3"/>
<comment type="caution">
    <text evidence="2">The sequence shown here is derived from an EMBL/GenBank/DDBJ whole genome shotgun (WGS) entry which is preliminary data.</text>
</comment>
<gene>
    <name evidence="2" type="ORF">DWX41_02235</name>
</gene>
<dbReference type="GeneID" id="93335765"/>
<dbReference type="EMBL" id="QVIA01000002">
    <property type="protein sequence ID" value="RGC35033.1"/>
    <property type="molecule type" value="Genomic_DNA"/>
</dbReference>
<dbReference type="RefSeq" id="WP_025656005.1">
    <property type="nucleotide sequence ID" value="NZ_QVIA01000002.1"/>
</dbReference>
<organism evidence="2 3">
    <name type="scientific">Hungatella hathewayi</name>
    <dbReference type="NCBI Taxonomy" id="154046"/>
    <lineage>
        <taxon>Bacteria</taxon>
        <taxon>Bacillati</taxon>
        <taxon>Bacillota</taxon>
        <taxon>Clostridia</taxon>
        <taxon>Lachnospirales</taxon>
        <taxon>Lachnospiraceae</taxon>
        <taxon>Hungatella</taxon>
    </lineage>
</organism>
<keyword evidence="1" id="KW-0812">Transmembrane</keyword>
<sequence length="435" mass="49222">MEYTGYELLWLYVIYSFVGWCGEVAVAAVKKHKFINRGFVNGPLCPIYGAGAAAFAVFLPELKNHVFFLFLGGLILASFIEYMTGRLMEKIFHKKWWNYSERRFHIEGYVCLESSVLWGICAVLTLRFINPLLLRVVSLVPELAGVILVWTAVILLAVDSIGSAIAILGLKKNKRISQITEELHKTSKFLENALTRRIQNRMLKAFPDIEPAAATAEEKERPEVFAEGCSFYKLVSLFFIGAFLGDIVETIFCLITSGELMSRSSVVYGPFSIVWGLACAILTLILYKYREKSDSFIFLFGTVLGGAYEYICSVFTELVFGTVFWDYSDFAFNLGGRINLLYCFFWGIAAVIWMKGIYPKISGWIEKIPMRAGKVICNVMIVFMIVNMLLSGMALGRYTERNTGKTEKSAVGDFLDEHFPDSRMERIYPNAKITK</sequence>
<evidence type="ECO:0000256" key="1">
    <source>
        <dbReference type="SAM" id="Phobius"/>
    </source>
</evidence>
<accession>A0A3E2X2Y3</accession>
<name>A0A3E2X2Y3_9FIRM</name>
<feature type="transmembrane region" description="Helical" evidence="1">
    <location>
        <begin position="106"/>
        <end position="129"/>
    </location>
</feature>
<dbReference type="Pfam" id="PF06541">
    <property type="entry name" value="ABC_trans_CmpB"/>
    <property type="match status" value="2"/>
</dbReference>
<keyword evidence="1" id="KW-0472">Membrane</keyword>